<comment type="caution">
    <text evidence="6">The sequence shown here is derived from an EMBL/GenBank/DDBJ whole genome shotgun (WGS) entry which is preliminary data.</text>
</comment>
<dbReference type="CDD" id="cd09881">
    <property type="entry name" value="PIN_VapC4-5_FitB-like"/>
    <property type="match status" value="1"/>
</dbReference>
<accession>A0A5M3XT60</accession>
<dbReference type="GO" id="GO:0016787">
    <property type="term" value="F:hydrolase activity"/>
    <property type="evidence" value="ECO:0007669"/>
    <property type="project" value="UniProtKB-KW"/>
</dbReference>
<evidence type="ECO:0000256" key="3">
    <source>
        <dbReference type="ARBA" id="ARBA00022801"/>
    </source>
</evidence>
<dbReference type="InterPro" id="IPR002716">
    <property type="entry name" value="PIN_dom"/>
</dbReference>
<evidence type="ECO:0000256" key="4">
    <source>
        <dbReference type="ARBA" id="ARBA00022842"/>
    </source>
</evidence>
<dbReference type="SUPFAM" id="SSF88723">
    <property type="entry name" value="PIN domain-like"/>
    <property type="match status" value="1"/>
</dbReference>
<keyword evidence="4" id="KW-0460">Magnesium</keyword>
<organism evidence="6 7">
    <name type="scientific">Acrocarpospora pleiomorpha</name>
    <dbReference type="NCBI Taxonomy" id="90975"/>
    <lineage>
        <taxon>Bacteria</taxon>
        <taxon>Bacillati</taxon>
        <taxon>Actinomycetota</taxon>
        <taxon>Actinomycetes</taxon>
        <taxon>Streptosporangiales</taxon>
        <taxon>Streptosporangiaceae</taxon>
        <taxon>Acrocarpospora</taxon>
    </lineage>
</organism>
<evidence type="ECO:0000256" key="1">
    <source>
        <dbReference type="ARBA" id="ARBA00022722"/>
    </source>
</evidence>
<dbReference type="Pfam" id="PF01850">
    <property type="entry name" value="PIN"/>
    <property type="match status" value="1"/>
</dbReference>
<keyword evidence="2" id="KW-0479">Metal-binding</keyword>
<evidence type="ECO:0000313" key="6">
    <source>
        <dbReference type="EMBL" id="GES24415.1"/>
    </source>
</evidence>
<dbReference type="GO" id="GO:0046872">
    <property type="term" value="F:metal ion binding"/>
    <property type="evidence" value="ECO:0007669"/>
    <property type="project" value="UniProtKB-KW"/>
</dbReference>
<dbReference type="GO" id="GO:0004518">
    <property type="term" value="F:nuclease activity"/>
    <property type="evidence" value="ECO:0007669"/>
    <property type="project" value="UniProtKB-KW"/>
</dbReference>
<dbReference type="EMBL" id="BLAF01000051">
    <property type="protein sequence ID" value="GES24415.1"/>
    <property type="molecule type" value="Genomic_DNA"/>
</dbReference>
<evidence type="ECO:0000256" key="2">
    <source>
        <dbReference type="ARBA" id="ARBA00022723"/>
    </source>
</evidence>
<evidence type="ECO:0000313" key="7">
    <source>
        <dbReference type="Proteomes" id="UP000377595"/>
    </source>
</evidence>
<protein>
    <recommendedName>
        <fullName evidence="5">PIN domain-containing protein</fullName>
    </recommendedName>
</protein>
<dbReference type="Proteomes" id="UP000377595">
    <property type="component" value="Unassembled WGS sequence"/>
</dbReference>
<keyword evidence="1" id="KW-0540">Nuclease</keyword>
<evidence type="ECO:0000259" key="5">
    <source>
        <dbReference type="Pfam" id="PF01850"/>
    </source>
</evidence>
<gene>
    <name evidence="6" type="ORF">Aple_073140</name>
</gene>
<keyword evidence="3" id="KW-0378">Hydrolase</keyword>
<name>A0A5M3XT60_9ACTN</name>
<dbReference type="AlphaFoldDB" id="A0A5M3XT60"/>
<feature type="domain" description="PIN" evidence="5">
    <location>
        <begin position="20"/>
        <end position="69"/>
    </location>
</feature>
<reference evidence="6 7" key="1">
    <citation type="submission" date="2019-10" db="EMBL/GenBank/DDBJ databases">
        <title>Whole genome shotgun sequence of Acrocarpospora pleiomorpha NBRC 16267.</title>
        <authorList>
            <person name="Ichikawa N."/>
            <person name="Kimura A."/>
            <person name="Kitahashi Y."/>
            <person name="Komaki H."/>
            <person name="Oguchi A."/>
        </authorList>
    </citation>
    <scope>NUCLEOTIDE SEQUENCE [LARGE SCALE GENOMIC DNA]</scope>
    <source>
        <strain evidence="6 7">NBRC 16267</strain>
    </source>
</reference>
<proteinExistence type="predicted"/>
<dbReference type="Gene3D" id="3.40.50.1010">
    <property type="entry name" value="5'-nuclease"/>
    <property type="match status" value="1"/>
</dbReference>
<dbReference type="InterPro" id="IPR029060">
    <property type="entry name" value="PIN-like_dom_sf"/>
</dbReference>
<sequence length="83" mass="8797">MCPAGQVTVPAPVSMLKSSNKREARAYLAIHKTLKSGGTSIDPPDALIGATAVANNWTLATRNTKHLARTGARVESPREERSA</sequence>
<keyword evidence="7" id="KW-1185">Reference proteome</keyword>